<dbReference type="SUPFAM" id="SSF54637">
    <property type="entry name" value="Thioesterase/thiol ester dehydrase-isomerase"/>
    <property type="match status" value="1"/>
</dbReference>
<accession>A0A1B0ZS69</accession>
<reference evidence="1 3" key="1">
    <citation type="submission" date="2016-04" db="EMBL/GenBank/DDBJ databases">
        <authorList>
            <person name="Evans L.H."/>
            <person name="Alamgir A."/>
            <person name="Owens N."/>
            <person name="Weber N.D."/>
            <person name="Virtaneva K."/>
            <person name="Barbian K."/>
            <person name="Babar A."/>
            <person name="Rosenke K."/>
        </authorList>
    </citation>
    <scope>NUCLEOTIDE SEQUENCE [LARGE SCALE GENOMIC DNA]</scope>
    <source>
        <strain evidence="1 3">JL2886</strain>
    </source>
</reference>
<gene>
    <name evidence="1" type="ORF">JL2886_02118</name>
    <name evidence="2" type="ORF">PXK24_13490</name>
</gene>
<keyword evidence="3" id="KW-1185">Reference proteome</keyword>
<evidence type="ECO:0000313" key="2">
    <source>
        <dbReference type="EMBL" id="MDE4166707.1"/>
    </source>
</evidence>
<dbReference type="Proteomes" id="UP001218364">
    <property type="component" value="Unassembled WGS sequence"/>
</dbReference>
<dbReference type="EMBL" id="CP015124">
    <property type="protein sequence ID" value="ANP37011.1"/>
    <property type="molecule type" value="Genomic_DNA"/>
</dbReference>
<evidence type="ECO:0000313" key="1">
    <source>
        <dbReference type="EMBL" id="ANP37011.1"/>
    </source>
</evidence>
<dbReference type="EMBL" id="JARCJK010000006">
    <property type="protein sequence ID" value="MDE4166707.1"/>
    <property type="molecule type" value="Genomic_DNA"/>
</dbReference>
<protein>
    <submittedName>
        <fullName evidence="1 2">Thioesterase</fullName>
    </submittedName>
</protein>
<name>A0A1B0ZS69_9RHOB</name>
<dbReference type="OrthoDB" id="7204167at2"/>
<evidence type="ECO:0000313" key="4">
    <source>
        <dbReference type="Proteomes" id="UP001218364"/>
    </source>
</evidence>
<dbReference type="CDD" id="cd00586">
    <property type="entry name" value="4HBT"/>
    <property type="match status" value="1"/>
</dbReference>
<dbReference type="RefSeq" id="WP_065271893.1">
    <property type="nucleotide sequence ID" value="NZ_CP015124.1"/>
</dbReference>
<dbReference type="Gene3D" id="3.10.129.10">
    <property type="entry name" value="Hotdog Thioesterase"/>
    <property type="match status" value="1"/>
</dbReference>
<evidence type="ECO:0000313" key="3">
    <source>
        <dbReference type="Proteomes" id="UP000092565"/>
    </source>
</evidence>
<proteinExistence type="predicted"/>
<dbReference type="AlphaFoldDB" id="A0A1B0ZS69"/>
<sequence length="152" mass="17034">MTDQIAPAGQDAGTENFVHEIRVGWGDCDPAKIAYTGRLPAFALEAIDAWWEHNLDGDGWFQMELDRGTGTPFVNMNIDFRSPVTPRHRLMCEVWPCKLGTKSITFRVDARQDGVLCFEGTFTCVFIDPTNFTAKAAPPDYRAVVEPRLRPA</sequence>
<dbReference type="InterPro" id="IPR029069">
    <property type="entry name" value="HotDog_dom_sf"/>
</dbReference>
<dbReference type="Proteomes" id="UP000092565">
    <property type="component" value="Chromosome"/>
</dbReference>
<organism evidence="1 3">
    <name type="scientific">Phaeobacter gallaeciensis</name>
    <dbReference type="NCBI Taxonomy" id="60890"/>
    <lineage>
        <taxon>Bacteria</taxon>
        <taxon>Pseudomonadati</taxon>
        <taxon>Pseudomonadota</taxon>
        <taxon>Alphaproteobacteria</taxon>
        <taxon>Rhodobacterales</taxon>
        <taxon>Roseobacteraceae</taxon>
        <taxon>Phaeobacter</taxon>
    </lineage>
</organism>
<dbReference type="Pfam" id="PF13279">
    <property type="entry name" value="4HBT_2"/>
    <property type="match status" value="1"/>
</dbReference>
<reference evidence="2 4" key="2">
    <citation type="submission" date="2023-02" db="EMBL/GenBank/DDBJ databases">
        <title>Population genomics of bacteria associated with diatom.</title>
        <authorList>
            <person name="Xie J."/>
            <person name="Wang H."/>
        </authorList>
    </citation>
    <scope>NUCLEOTIDE SEQUENCE [LARGE SCALE GENOMIC DNA]</scope>
    <source>
        <strain evidence="2 4">PT47_8</strain>
    </source>
</reference>